<protein>
    <submittedName>
        <fullName evidence="2">Uncharacterized protein</fullName>
    </submittedName>
</protein>
<dbReference type="AlphaFoldDB" id="A0AAV2M083"/>
<reference evidence="2 3" key="1">
    <citation type="submission" date="2024-04" db="EMBL/GenBank/DDBJ databases">
        <authorList>
            <person name="Waldvogel A.-M."/>
            <person name="Schoenle A."/>
        </authorList>
    </citation>
    <scope>NUCLEOTIDE SEQUENCE [LARGE SCALE GENOMIC DNA]</scope>
</reference>
<dbReference type="PROSITE" id="PS51257">
    <property type="entry name" value="PROKAR_LIPOPROTEIN"/>
    <property type="match status" value="1"/>
</dbReference>
<evidence type="ECO:0000313" key="3">
    <source>
        <dbReference type="Proteomes" id="UP001497482"/>
    </source>
</evidence>
<organism evidence="2 3">
    <name type="scientific">Knipowitschia caucasica</name>
    <name type="common">Caucasian dwarf goby</name>
    <name type="synonym">Pomatoschistus caucasicus</name>
    <dbReference type="NCBI Taxonomy" id="637954"/>
    <lineage>
        <taxon>Eukaryota</taxon>
        <taxon>Metazoa</taxon>
        <taxon>Chordata</taxon>
        <taxon>Craniata</taxon>
        <taxon>Vertebrata</taxon>
        <taxon>Euteleostomi</taxon>
        <taxon>Actinopterygii</taxon>
        <taxon>Neopterygii</taxon>
        <taxon>Teleostei</taxon>
        <taxon>Neoteleostei</taxon>
        <taxon>Acanthomorphata</taxon>
        <taxon>Gobiaria</taxon>
        <taxon>Gobiiformes</taxon>
        <taxon>Gobioidei</taxon>
        <taxon>Gobiidae</taxon>
        <taxon>Gobiinae</taxon>
        <taxon>Knipowitschia</taxon>
    </lineage>
</organism>
<keyword evidence="1" id="KW-0812">Transmembrane</keyword>
<keyword evidence="1" id="KW-0472">Membrane</keyword>
<gene>
    <name evidence="2" type="ORF">KC01_LOCUS33882</name>
</gene>
<dbReference type="EMBL" id="OZ035827">
    <property type="protein sequence ID" value="CAL1606762.1"/>
    <property type="molecule type" value="Genomic_DNA"/>
</dbReference>
<evidence type="ECO:0000313" key="2">
    <source>
        <dbReference type="EMBL" id="CAL1606762.1"/>
    </source>
</evidence>
<accession>A0AAV2M083</accession>
<proteinExistence type="predicted"/>
<feature type="transmembrane region" description="Helical" evidence="1">
    <location>
        <begin position="12"/>
        <end position="37"/>
    </location>
</feature>
<name>A0AAV2M083_KNICA</name>
<dbReference type="Proteomes" id="UP001497482">
    <property type="component" value="Chromosome 5"/>
</dbReference>
<sequence length="89" mass="9382">MGVCERNTERWCVAVLCGCVAVLCGCVAVLCGCVVVLCGCVAELCGCVAVLCGCVAELCRCDGGWMEPPCPPQSLAQTKAQFTYIYQNH</sequence>
<evidence type="ECO:0000256" key="1">
    <source>
        <dbReference type="SAM" id="Phobius"/>
    </source>
</evidence>
<keyword evidence="1" id="KW-1133">Transmembrane helix</keyword>
<keyword evidence="3" id="KW-1185">Reference proteome</keyword>